<feature type="transmembrane region" description="Helical" evidence="1">
    <location>
        <begin position="200"/>
        <end position="222"/>
    </location>
</feature>
<evidence type="ECO:0000313" key="2">
    <source>
        <dbReference type="EMBL" id="RDW17158.1"/>
    </source>
</evidence>
<dbReference type="InterPro" id="IPR009214">
    <property type="entry name" value="DUF1129"/>
</dbReference>
<dbReference type="AlphaFoldDB" id="A0A3D8PPI3"/>
<evidence type="ECO:0000256" key="1">
    <source>
        <dbReference type="SAM" id="Phobius"/>
    </source>
</evidence>
<proteinExistence type="predicted"/>
<name>A0A3D8PPI3_9BACI</name>
<feature type="transmembrane region" description="Helical" evidence="1">
    <location>
        <begin position="132"/>
        <end position="150"/>
    </location>
</feature>
<feature type="transmembrane region" description="Helical" evidence="1">
    <location>
        <begin position="170"/>
        <end position="194"/>
    </location>
</feature>
<feature type="transmembrane region" description="Helical" evidence="1">
    <location>
        <begin position="94"/>
        <end position="120"/>
    </location>
</feature>
<dbReference type="SUPFAM" id="SSF158560">
    <property type="entry name" value="BH3980-like"/>
    <property type="match status" value="1"/>
</dbReference>
<dbReference type="Gene3D" id="1.10.1900.10">
    <property type="entry name" value="c-terminal domain of poly(a) binding protein"/>
    <property type="match status" value="1"/>
</dbReference>
<dbReference type="PANTHER" id="PTHR41307">
    <property type="entry name" value="MEMBRANE PROTEIN-RELATED"/>
    <property type="match status" value="1"/>
</dbReference>
<evidence type="ECO:0000313" key="3">
    <source>
        <dbReference type="Proteomes" id="UP000257143"/>
    </source>
</evidence>
<dbReference type="EMBL" id="PIOC01000021">
    <property type="protein sequence ID" value="RDW17158.1"/>
    <property type="molecule type" value="Genomic_DNA"/>
</dbReference>
<dbReference type="Proteomes" id="UP000257143">
    <property type="component" value="Unassembled WGS sequence"/>
</dbReference>
<keyword evidence="1" id="KW-1133">Transmembrane helix</keyword>
<keyword evidence="1" id="KW-0472">Membrane</keyword>
<comment type="caution">
    <text evidence="2">The sequence shown here is derived from an EMBL/GenBank/DDBJ whole genome shotgun (WGS) entry which is preliminary data.</text>
</comment>
<accession>A0A3D8PPI3</accession>
<dbReference type="Pfam" id="PF06570">
    <property type="entry name" value="DUF1129"/>
    <property type="match status" value="1"/>
</dbReference>
<reference evidence="3" key="1">
    <citation type="submission" date="2017-11" db="EMBL/GenBank/DDBJ databases">
        <authorList>
            <person name="Zhu W."/>
        </authorList>
    </citation>
    <scope>NUCLEOTIDE SEQUENCE [LARGE SCALE GENOMIC DNA]</scope>
    <source>
        <strain evidence="3">CAU 1183</strain>
    </source>
</reference>
<sequence length="230" mass="26472">MDSKDIVQLNNDKRKMLNEENLAYYEDMLIYIRLNANKSEQQTEEVLFELLEHLLHSQTEGKTAKDVFGDDLKSYCDEVIEEIPGELTNNTVKYLSFIVIQFLAIISLCHGIIGFAIHYFFDLGESSMTFQLGSGIVVIVGYLILLYLFIKTILRWIKGTSFKKKKTKTWVEFLQVWIISMVFIGLFILFPIAVPSFGKTINLPIITFAGVGIVLYIISFILNKKYRITN</sequence>
<dbReference type="OrthoDB" id="1655249at2"/>
<organism evidence="2 3">
    <name type="scientific">Oceanobacillus arenosus</name>
    <dbReference type="NCBI Taxonomy" id="1229153"/>
    <lineage>
        <taxon>Bacteria</taxon>
        <taxon>Bacillati</taxon>
        <taxon>Bacillota</taxon>
        <taxon>Bacilli</taxon>
        <taxon>Bacillales</taxon>
        <taxon>Bacillaceae</taxon>
        <taxon>Oceanobacillus</taxon>
    </lineage>
</organism>
<keyword evidence="1" id="KW-0812">Transmembrane</keyword>
<dbReference type="PANTHER" id="PTHR41307:SF1">
    <property type="entry name" value="MEMBRANE PROTEIN"/>
    <property type="match status" value="1"/>
</dbReference>
<gene>
    <name evidence="2" type="ORF">CWR48_14640</name>
</gene>
<protein>
    <submittedName>
        <fullName evidence="2">DUF1129 domain-containing protein</fullName>
    </submittedName>
</protein>
<keyword evidence="3" id="KW-1185">Reference proteome</keyword>